<gene>
    <name evidence="2" type="ORF">IV45_GL000585</name>
</gene>
<feature type="domain" description="DUF4422" evidence="1">
    <location>
        <begin position="3"/>
        <end position="229"/>
    </location>
</feature>
<reference evidence="2 3" key="1">
    <citation type="journal article" date="2015" name="Genome Announc.">
        <title>Expanding the biotechnology potential of lactobacilli through comparative genomics of 213 strains and associated genera.</title>
        <authorList>
            <person name="Sun Z."/>
            <person name="Harris H.M."/>
            <person name="McCann A."/>
            <person name="Guo C."/>
            <person name="Argimon S."/>
            <person name="Zhang W."/>
            <person name="Yang X."/>
            <person name="Jeffery I.B."/>
            <person name="Cooney J.C."/>
            <person name="Kagawa T.F."/>
            <person name="Liu W."/>
            <person name="Song Y."/>
            <person name="Salvetti E."/>
            <person name="Wrobel A."/>
            <person name="Rasinkangas P."/>
            <person name="Parkhill J."/>
            <person name="Rea M.C."/>
            <person name="O'Sullivan O."/>
            <person name="Ritari J."/>
            <person name="Douillard F.P."/>
            <person name="Paul Ross R."/>
            <person name="Yang R."/>
            <person name="Briner A.E."/>
            <person name="Felis G.E."/>
            <person name="de Vos W.M."/>
            <person name="Barrangou R."/>
            <person name="Klaenhammer T.R."/>
            <person name="Caufield P.W."/>
            <person name="Cui Y."/>
            <person name="Zhang H."/>
            <person name="O'Toole P.W."/>
        </authorList>
    </citation>
    <scope>NUCLEOTIDE SEQUENCE [LARGE SCALE GENOMIC DNA]</scope>
    <source>
        <strain evidence="2 3">DSM 17896</strain>
    </source>
</reference>
<accession>A0A0R2I082</accession>
<dbReference type="Pfam" id="PF14393">
    <property type="entry name" value="DUF4422"/>
    <property type="match status" value="1"/>
</dbReference>
<dbReference type="InterPro" id="IPR025536">
    <property type="entry name" value="DUF4422"/>
</dbReference>
<organism evidence="2 3">
    <name type="scientific">Limosilactobacillus secaliphilus</name>
    <dbReference type="NCBI Taxonomy" id="396268"/>
    <lineage>
        <taxon>Bacteria</taxon>
        <taxon>Bacillati</taxon>
        <taxon>Bacillota</taxon>
        <taxon>Bacilli</taxon>
        <taxon>Lactobacillales</taxon>
        <taxon>Lactobacillaceae</taxon>
        <taxon>Limosilactobacillus</taxon>
    </lineage>
</organism>
<dbReference type="OrthoDB" id="9798746at2"/>
<name>A0A0R2I082_9LACO</name>
<keyword evidence="3" id="KW-1185">Reference proteome</keyword>
<dbReference type="Proteomes" id="UP000050934">
    <property type="component" value="Unassembled WGS sequence"/>
</dbReference>
<dbReference type="PATRIC" id="fig|396268.3.peg.593"/>
<dbReference type="AlphaFoldDB" id="A0A0R2I082"/>
<comment type="caution">
    <text evidence="2">The sequence shown here is derived from an EMBL/GenBank/DDBJ whole genome shotgun (WGS) entry which is preliminary data.</text>
</comment>
<dbReference type="EMBL" id="JQBW01000010">
    <property type="protein sequence ID" value="KRN58142.1"/>
    <property type="molecule type" value="Genomic_DNA"/>
</dbReference>
<evidence type="ECO:0000259" key="1">
    <source>
        <dbReference type="Pfam" id="PF14393"/>
    </source>
</evidence>
<evidence type="ECO:0000313" key="3">
    <source>
        <dbReference type="Proteomes" id="UP000050934"/>
    </source>
</evidence>
<proteinExistence type="predicted"/>
<evidence type="ECO:0000313" key="2">
    <source>
        <dbReference type="EMBL" id="KRN58142.1"/>
    </source>
</evidence>
<sequence length="275" mass="32471">MTVYVITHKNFTYSYLPQKDYRVLLVGAEGKDNNHNYLADNTGDNISSKNATFCELTGLYWIWKHSKATKVGLVHYRRYFTNNSSQTGVLLNQIAGRPRKPLTDTQLERLLGKKKWIVAAPQKLNPGETIWTQFAAAHHIKDLKKTKEIISEMYDEKYIKAFDDVMQQNYLSPYNMFYTRREELNKYCEWLFPILFKLEKQVDISNYDKYQQRLFGFVSERLFNVYIRATAKNDCQYVGVVNIQENNKSDAFNQVATRLRLRLSFFKHKLKNLIK</sequence>
<dbReference type="RefSeq" id="WP_083487269.1">
    <property type="nucleotide sequence ID" value="NZ_JQBW01000010.1"/>
</dbReference>
<protein>
    <recommendedName>
        <fullName evidence="1">DUF4422 domain-containing protein</fullName>
    </recommendedName>
</protein>
<dbReference type="STRING" id="396268.IV45_GL000585"/>